<feature type="region of interest" description="Disordered" evidence="1">
    <location>
        <begin position="247"/>
        <end position="383"/>
    </location>
</feature>
<protein>
    <submittedName>
        <fullName evidence="2">Uncharacterized protein</fullName>
    </submittedName>
</protein>
<organism evidence="2 3">
    <name type="scientific">Stereocaulon virgatum</name>
    <dbReference type="NCBI Taxonomy" id="373712"/>
    <lineage>
        <taxon>Eukaryota</taxon>
        <taxon>Fungi</taxon>
        <taxon>Dikarya</taxon>
        <taxon>Ascomycota</taxon>
        <taxon>Pezizomycotina</taxon>
        <taxon>Lecanoromycetes</taxon>
        <taxon>OSLEUM clade</taxon>
        <taxon>Lecanoromycetidae</taxon>
        <taxon>Lecanorales</taxon>
        <taxon>Lecanorineae</taxon>
        <taxon>Stereocaulaceae</taxon>
        <taxon>Stereocaulon</taxon>
    </lineage>
</organism>
<dbReference type="EMBL" id="JBEFKJ010000010">
    <property type="protein sequence ID" value="KAL2043892.1"/>
    <property type="molecule type" value="Genomic_DNA"/>
</dbReference>
<feature type="compositionally biased region" description="Polar residues" evidence="1">
    <location>
        <begin position="357"/>
        <end position="366"/>
    </location>
</feature>
<feature type="compositionally biased region" description="Polar residues" evidence="1">
    <location>
        <begin position="275"/>
        <end position="287"/>
    </location>
</feature>
<sequence length="447" mass="49209">MFPSFSPAFSWDAISEHITSDLQLIPELLKLQLHWAHFNSRVLEHVGKMLSKLLLPPTQPAEIRKLTIAHWLDTLDAISTGIETYISHISLSVKSLESMSLTATSASVFDVASTHVPKMYTDLEILKAKYGQQLREIGVKAGQMCIGETIYDNPAIEDDLKAYGNLLTPWEAFVLRQDSVEKQRKYFRSAVEYYERLKSQQPDSKQWMDIYRQLLGLTLEAKRSSWALDAMQADCLDTGAGIYTQTSSTDVSPAAQSHESKATPSQTLHDDSDLAITSTILSGSRQTGGEAGTPAERAHCGGEHGLVGRARPTSLASRGPGEASSNTIHSRNDSMILQTNVKKGSSSKLLAADEPPSGSQHMTSVPSIEVTPPAQSEDNTTSELAYRRESASLGATTKTDYLAPPGMYPQIDAQDADEETTHTEPQSASQGRRRKRNRYVKLENWNL</sequence>
<gene>
    <name evidence="2" type="ORF">N7G274_003412</name>
</gene>
<dbReference type="Proteomes" id="UP001590950">
    <property type="component" value="Unassembled WGS sequence"/>
</dbReference>
<evidence type="ECO:0000313" key="2">
    <source>
        <dbReference type="EMBL" id="KAL2043892.1"/>
    </source>
</evidence>
<reference evidence="2 3" key="1">
    <citation type="submission" date="2024-09" db="EMBL/GenBank/DDBJ databases">
        <title>Rethinking Asexuality: The Enigmatic Case of Functional Sexual Genes in Lepraria (Stereocaulaceae).</title>
        <authorList>
            <person name="Doellman M."/>
            <person name="Sun Y."/>
            <person name="Barcenas-Pena A."/>
            <person name="Lumbsch H.T."/>
            <person name="Grewe F."/>
        </authorList>
    </citation>
    <scope>NUCLEOTIDE SEQUENCE [LARGE SCALE GENOMIC DNA]</scope>
    <source>
        <strain evidence="2 3">Mercado 3170</strain>
    </source>
</reference>
<comment type="caution">
    <text evidence="2">The sequence shown here is derived from an EMBL/GenBank/DDBJ whole genome shotgun (WGS) entry which is preliminary data.</text>
</comment>
<feature type="compositionally biased region" description="Polar residues" evidence="1">
    <location>
        <begin position="373"/>
        <end position="383"/>
    </location>
</feature>
<proteinExistence type="predicted"/>
<feature type="compositionally biased region" description="Polar residues" evidence="1">
    <location>
        <begin position="323"/>
        <end position="348"/>
    </location>
</feature>
<name>A0ABR4AH25_9LECA</name>
<evidence type="ECO:0000313" key="3">
    <source>
        <dbReference type="Proteomes" id="UP001590950"/>
    </source>
</evidence>
<feature type="compositionally biased region" description="Polar residues" evidence="1">
    <location>
        <begin position="247"/>
        <end position="267"/>
    </location>
</feature>
<evidence type="ECO:0000256" key="1">
    <source>
        <dbReference type="SAM" id="MobiDB-lite"/>
    </source>
</evidence>
<keyword evidence="3" id="KW-1185">Reference proteome</keyword>
<accession>A0ABR4AH25</accession>
<feature type="region of interest" description="Disordered" evidence="1">
    <location>
        <begin position="395"/>
        <end position="438"/>
    </location>
</feature>